<name>A0AB38YC18_9GAMM</name>
<dbReference type="RefSeq" id="WP_304994205.1">
    <property type="nucleotide sequence ID" value="NZ_CP101717.1"/>
</dbReference>
<dbReference type="AlphaFoldDB" id="A0AB38YC18"/>
<gene>
    <name evidence="1" type="ORF">NFC81_09265</name>
</gene>
<organism evidence="1">
    <name type="scientific">Salinispirillum sp. LH 10-3-1</name>
    <dbReference type="NCBI Taxonomy" id="2952525"/>
    <lineage>
        <taxon>Bacteria</taxon>
        <taxon>Pseudomonadati</taxon>
        <taxon>Pseudomonadota</taxon>
        <taxon>Gammaproteobacteria</taxon>
        <taxon>Oceanospirillales</taxon>
        <taxon>Saccharospirillaceae</taxon>
        <taxon>Salinispirillum</taxon>
    </lineage>
</organism>
<accession>A0AB38YC18</accession>
<reference evidence="1" key="1">
    <citation type="submission" date="2022-07" db="EMBL/GenBank/DDBJ databases">
        <title>Complete genome sequence of Salinispirillum sp. LH10-3-1 capable of multiple carbohydrate inversion isolated from a soda lake.</title>
        <authorList>
            <person name="Liu J."/>
            <person name="Zhai Y."/>
            <person name="Zhang H."/>
            <person name="Yang H."/>
            <person name="Qu J."/>
            <person name="Li J."/>
        </authorList>
    </citation>
    <scope>NUCLEOTIDE SEQUENCE</scope>
    <source>
        <strain evidence="1">LH 10-3-1</strain>
    </source>
</reference>
<dbReference type="EMBL" id="CP101717">
    <property type="protein sequence ID" value="WLD56919.1"/>
    <property type="molecule type" value="Genomic_DNA"/>
</dbReference>
<evidence type="ECO:0000313" key="1">
    <source>
        <dbReference type="EMBL" id="WLD56919.1"/>
    </source>
</evidence>
<proteinExistence type="predicted"/>
<sequence>MNWNPTDTAPRDGTLLRLLVQYEEHPLDDDNTQPQETIGFNTLDQSGIDDWHFAGWDWSHDSFAQGIGEVVGWLPMGSKNE</sequence>
<protein>
    <submittedName>
        <fullName evidence="1">Uncharacterized protein</fullName>
    </submittedName>
</protein>